<gene>
    <name evidence="1" type="ORF">C7I85_12225</name>
</gene>
<sequence>MTTPVLNKEGRVITALEWNEYHDEQGNPERWDAETTFNTYYGIALLHDGYSVEYDYADVAKALDSLDAAKAAAVADCAKRCTAYLSASLPADVAGVVARIQAHCEGDRESLSGIPLLREAAALISALSADNERLREGRDAWADERVEILRKGTAWRARAEASEARVRELEAALEPFAVIAGAVFRVDEDGREMNAGKPDDHAVWGFDRVGLRYGHLRAARSVAKEAGNV</sequence>
<name>A0A2P7SE66_9HYPH</name>
<comment type="caution">
    <text evidence="1">The sequence shown here is derived from an EMBL/GenBank/DDBJ whole genome shotgun (WGS) entry which is preliminary data.</text>
</comment>
<reference evidence="1 2" key="1">
    <citation type="submission" date="2018-03" db="EMBL/GenBank/DDBJ databases">
        <title>The draft genome of Mesorhizobium soli JCM 19897.</title>
        <authorList>
            <person name="Li L."/>
            <person name="Liu L."/>
            <person name="Liang L."/>
            <person name="Wang T."/>
            <person name="Zhang X."/>
        </authorList>
    </citation>
    <scope>NUCLEOTIDE SEQUENCE [LARGE SCALE GENOMIC DNA]</scope>
    <source>
        <strain evidence="1 2">JCM 19897</strain>
    </source>
</reference>
<organism evidence="1 2">
    <name type="scientific">Pseudaminobacter soli</name>
    <name type="common">ex Li et al. 2025</name>
    <dbReference type="NCBI Taxonomy" id="1295366"/>
    <lineage>
        <taxon>Bacteria</taxon>
        <taxon>Pseudomonadati</taxon>
        <taxon>Pseudomonadota</taxon>
        <taxon>Alphaproteobacteria</taxon>
        <taxon>Hyphomicrobiales</taxon>
        <taxon>Phyllobacteriaceae</taxon>
        <taxon>Pseudaminobacter</taxon>
    </lineage>
</organism>
<dbReference type="OrthoDB" id="10020398at2"/>
<proteinExistence type="predicted"/>
<dbReference type="EMBL" id="PXYL01000005">
    <property type="protein sequence ID" value="PSJ60802.1"/>
    <property type="molecule type" value="Genomic_DNA"/>
</dbReference>
<evidence type="ECO:0000313" key="2">
    <source>
        <dbReference type="Proteomes" id="UP000240653"/>
    </source>
</evidence>
<accession>A0A2P7SE66</accession>
<protein>
    <submittedName>
        <fullName evidence="1">Uncharacterized protein</fullName>
    </submittedName>
</protein>
<dbReference type="AlphaFoldDB" id="A0A2P7SE66"/>
<dbReference type="RefSeq" id="WP_106724267.1">
    <property type="nucleotide sequence ID" value="NZ_PXYL01000005.1"/>
</dbReference>
<dbReference type="Proteomes" id="UP000240653">
    <property type="component" value="Unassembled WGS sequence"/>
</dbReference>
<keyword evidence="2" id="KW-1185">Reference proteome</keyword>
<evidence type="ECO:0000313" key="1">
    <source>
        <dbReference type="EMBL" id="PSJ60802.1"/>
    </source>
</evidence>